<protein>
    <submittedName>
        <fullName evidence="2">DUF1801 domain-containing protein</fullName>
    </submittedName>
</protein>
<dbReference type="InterPro" id="IPR014922">
    <property type="entry name" value="YdhG-like"/>
</dbReference>
<dbReference type="AlphaFoldDB" id="A0A5C5BA59"/>
<comment type="caution">
    <text evidence="2">The sequence shown here is derived from an EMBL/GenBank/DDBJ whole genome shotgun (WGS) entry which is preliminary data.</text>
</comment>
<dbReference type="SUPFAM" id="SSF159888">
    <property type="entry name" value="YdhG-like"/>
    <property type="match status" value="1"/>
</dbReference>
<sequence length="117" mass="12145">MGTVDDYLAGLDEADAAAIGHVYAIARELAPDAEQGLGYGMPALTWRGKPLVSVMRAKKHIGLYPFSGTVVATVAADLAGLPGVTSEKGTIRFQPSDPLPDGVLRDLLSARLAQIAG</sequence>
<dbReference type="Proteomes" id="UP000313849">
    <property type="component" value="Unassembled WGS sequence"/>
</dbReference>
<keyword evidence="3" id="KW-1185">Reference proteome</keyword>
<dbReference type="OrthoDB" id="3236524at2"/>
<gene>
    <name evidence="2" type="ORF">FH969_14355</name>
</gene>
<dbReference type="Gene3D" id="3.90.1150.200">
    <property type="match status" value="1"/>
</dbReference>
<dbReference type="EMBL" id="VENP01000089">
    <property type="protein sequence ID" value="TNU72875.1"/>
    <property type="molecule type" value="Genomic_DNA"/>
</dbReference>
<evidence type="ECO:0000259" key="1">
    <source>
        <dbReference type="Pfam" id="PF08818"/>
    </source>
</evidence>
<evidence type="ECO:0000313" key="2">
    <source>
        <dbReference type="EMBL" id="TNU72875.1"/>
    </source>
</evidence>
<evidence type="ECO:0000313" key="3">
    <source>
        <dbReference type="Proteomes" id="UP000313849"/>
    </source>
</evidence>
<name>A0A5C5BA59_9MICO</name>
<dbReference type="Pfam" id="PF08818">
    <property type="entry name" value="DUF1801"/>
    <property type="match status" value="1"/>
</dbReference>
<reference evidence="2 3" key="1">
    <citation type="submission" date="2019-06" db="EMBL/GenBank/DDBJ databases">
        <title>Draft genome sequence of Miniimonas arenae KCTC 19750T isolated from sea sand.</title>
        <authorList>
            <person name="Park S.-J."/>
        </authorList>
    </citation>
    <scope>NUCLEOTIDE SEQUENCE [LARGE SCALE GENOMIC DNA]</scope>
    <source>
        <strain evidence="2 3">KCTC 19750</strain>
    </source>
</reference>
<proteinExistence type="predicted"/>
<organism evidence="2 3">
    <name type="scientific">Miniimonas arenae</name>
    <dbReference type="NCBI Taxonomy" id="676201"/>
    <lineage>
        <taxon>Bacteria</taxon>
        <taxon>Bacillati</taxon>
        <taxon>Actinomycetota</taxon>
        <taxon>Actinomycetes</taxon>
        <taxon>Micrococcales</taxon>
        <taxon>Beutenbergiaceae</taxon>
        <taxon>Miniimonas</taxon>
    </lineage>
</organism>
<feature type="domain" description="YdhG-like" evidence="1">
    <location>
        <begin position="19"/>
        <end position="111"/>
    </location>
</feature>
<dbReference type="RefSeq" id="WP_108720090.1">
    <property type="nucleotide sequence ID" value="NZ_DAMDJA010000023.1"/>
</dbReference>
<accession>A0A5C5BA59</accession>